<feature type="region of interest" description="Disordered" evidence="1">
    <location>
        <begin position="58"/>
        <end position="81"/>
    </location>
</feature>
<sequence>MPNTNGVLKSEKNSLMVSLIRNNLIIKSRPSAFPNINIHSSKYHFLLSWRRNDLSPACQSQDNERPSHWVALETPEPISYE</sequence>
<organism evidence="2 3">
    <name type="scientific">Oedothorax gibbosus</name>
    <dbReference type="NCBI Taxonomy" id="931172"/>
    <lineage>
        <taxon>Eukaryota</taxon>
        <taxon>Metazoa</taxon>
        <taxon>Ecdysozoa</taxon>
        <taxon>Arthropoda</taxon>
        <taxon>Chelicerata</taxon>
        <taxon>Arachnida</taxon>
        <taxon>Araneae</taxon>
        <taxon>Araneomorphae</taxon>
        <taxon>Entelegynae</taxon>
        <taxon>Araneoidea</taxon>
        <taxon>Linyphiidae</taxon>
        <taxon>Erigoninae</taxon>
        <taxon>Oedothorax</taxon>
    </lineage>
</organism>
<evidence type="ECO:0000313" key="2">
    <source>
        <dbReference type="EMBL" id="KAG8191935.1"/>
    </source>
</evidence>
<gene>
    <name evidence="2" type="ORF">JTE90_007731</name>
</gene>
<protein>
    <submittedName>
        <fullName evidence="2">Uncharacterized protein</fullName>
    </submittedName>
</protein>
<comment type="caution">
    <text evidence="2">The sequence shown here is derived from an EMBL/GenBank/DDBJ whole genome shotgun (WGS) entry which is preliminary data.</text>
</comment>
<evidence type="ECO:0000256" key="1">
    <source>
        <dbReference type="SAM" id="MobiDB-lite"/>
    </source>
</evidence>
<dbReference type="Proteomes" id="UP000827092">
    <property type="component" value="Unassembled WGS sequence"/>
</dbReference>
<keyword evidence="3" id="KW-1185">Reference proteome</keyword>
<name>A0AAV6V5A7_9ARAC</name>
<dbReference type="EMBL" id="JAFNEN010000149">
    <property type="protein sequence ID" value="KAG8191935.1"/>
    <property type="molecule type" value="Genomic_DNA"/>
</dbReference>
<reference evidence="2 3" key="1">
    <citation type="journal article" date="2022" name="Nat. Ecol. Evol.">
        <title>A masculinizing supergene underlies an exaggerated male reproductive morph in a spider.</title>
        <authorList>
            <person name="Hendrickx F."/>
            <person name="De Corte Z."/>
            <person name="Sonet G."/>
            <person name="Van Belleghem S.M."/>
            <person name="Kostlbacher S."/>
            <person name="Vangestel C."/>
        </authorList>
    </citation>
    <scope>NUCLEOTIDE SEQUENCE [LARGE SCALE GENOMIC DNA]</scope>
    <source>
        <strain evidence="2">W744_W776</strain>
    </source>
</reference>
<proteinExistence type="predicted"/>
<evidence type="ECO:0000313" key="3">
    <source>
        <dbReference type="Proteomes" id="UP000827092"/>
    </source>
</evidence>
<accession>A0AAV6V5A7</accession>
<dbReference type="AlphaFoldDB" id="A0AAV6V5A7"/>